<dbReference type="Gramene" id="ONK71545">
    <property type="protein sequence ID" value="ONK71545"/>
    <property type="gene ID" value="A4U43_C04F9740"/>
</dbReference>
<proteinExistence type="predicted"/>
<dbReference type="AlphaFoldDB" id="A0A5P1EZM8"/>
<evidence type="ECO:0000256" key="1">
    <source>
        <dbReference type="ARBA" id="ARBA00022737"/>
    </source>
</evidence>
<dbReference type="OrthoDB" id="185373at2759"/>
<dbReference type="Pfam" id="PF13041">
    <property type="entry name" value="PPR_2"/>
    <property type="match status" value="4"/>
</dbReference>
<dbReference type="GO" id="GO:0003723">
    <property type="term" value="F:RNA binding"/>
    <property type="evidence" value="ECO:0007669"/>
    <property type="project" value="InterPro"/>
</dbReference>
<dbReference type="PANTHER" id="PTHR47926:SF452">
    <property type="entry name" value="PENTATRICOPEPTIDE REPEAT-CONTAINING PROTEIN"/>
    <property type="match status" value="1"/>
</dbReference>
<gene>
    <name evidence="3" type="ORF">A4U43_C04F9740</name>
</gene>
<dbReference type="EMBL" id="CM007384">
    <property type="protein sequence ID" value="ONK71545.1"/>
    <property type="molecule type" value="Genomic_DNA"/>
</dbReference>
<dbReference type="FunFam" id="1.25.40.10:FF:000344">
    <property type="entry name" value="Pentatricopeptide repeat-containing protein"/>
    <property type="match status" value="1"/>
</dbReference>
<dbReference type="InterPro" id="IPR011990">
    <property type="entry name" value="TPR-like_helical_dom_sf"/>
</dbReference>
<dbReference type="PANTHER" id="PTHR47926">
    <property type="entry name" value="PENTATRICOPEPTIDE REPEAT-CONTAINING PROTEIN"/>
    <property type="match status" value="1"/>
</dbReference>
<dbReference type="Gene3D" id="1.25.40.10">
    <property type="entry name" value="Tetratricopeptide repeat domain"/>
    <property type="match status" value="5"/>
</dbReference>
<name>A0A5P1EZM8_ASPOF</name>
<dbReference type="FunFam" id="1.25.40.10:FF:000158">
    <property type="entry name" value="pentatricopeptide repeat-containing protein At2g33680"/>
    <property type="match status" value="1"/>
</dbReference>
<feature type="repeat" description="PPR" evidence="2">
    <location>
        <begin position="473"/>
        <end position="507"/>
    </location>
</feature>
<dbReference type="FunFam" id="1.25.40.10:FF:000285">
    <property type="entry name" value="Pentatricopeptide repeat-containing protein, chloroplastic"/>
    <property type="match status" value="1"/>
</dbReference>
<protein>
    <submittedName>
        <fullName evidence="3">Uncharacterized protein</fullName>
    </submittedName>
</protein>
<sequence length="706" mass="79343">MDAQKLSFLLKSCISNKSLSQGKLLHSKSIPLGLQQNLHLSKSLINFYISFNLFDSAKLVLQTIENRSETSLWNSLIAAYSKNHMQKQALLLFAKLHRSPSLKPDIYTYPSALKACGASGNIKNGKMIHAHFLKSGFGTDIVASSSLVGMYAKCGLFDFAARVFDEMSEKDVASWNTVISCYYQDGQAQKALEMFDRMVDQGFKPDPVTFTMALSACARVSDLEKGRRIHEELVRNGVELDEFVGSALVDMYGKCGCVKGGREVFEEIPMKNVITWNTVIGAYSLTGDSYSCLELFSRMNKEGIQPTVTTVSNLLLAFSRSSDLRNGKFIHGYTLRKQIDDIFANSLLIDLYFKCENVNYAESLFERMPKENTVTWNVMISGYVATGLYFKALNAFNEMRMYSIRLDAFSFASVLSACAQLAAIEQGKEIHKQISDCNLESHEIVMCALLDMYAKCGAVKEARLVFDGLQFKDKVSWTSMITAYGSHGQASEALEIFNEMVRSNVRPDNVAFLGVLSACSHAGLVDEGCYYFNQMTNYYGIKPGVEHFSCLVDLLGRAGRLKEALEILKSMTNIKLDAGLLGSLFSACSLHGNLELGEELARFLVEMDPDDHFTYVVLSNMYASAGKWTEVRKMRSAIKERGLKKNPGCSWIEIDKEIHQFYADDDSHQQTEWIYECLEKLLRNMEEDKCDLFGIVNSWMDEKIFE</sequence>
<dbReference type="Pfam" id="PF01535">
    <property type="entry name" value="PPR"/>
    <property type="match status" value="2"/>
</dbReference>
<dbReference type="OMA" id="WNGLMAA"/>
<dbReference type="PROSITE" id="PS51375">
    <property type="entry name" value="PPR"/>
    <property type="match status" value="7"/>
</dbReference>
<dbReference type="Proteomes" id="UP000243459">
    <property type="component" value="Chromosome 4"/>
</dbReference>
<organism evidence="3 4">
    <name type="scientific">Asparagus officinalis</name>
    <name type="common">Garden asparagus</name>
    <dbReference type="NCBI Taxonomy" id="4686"/>
    <lineage>
        <taxon>Eukaryota</taxon>
        <taxon>Viridiplantae</taxon>
        <taxon>Streptophyta</taxon>
        <taxon>Embryophyta</taxon>
        <taxon>Tracheophyta</taxon>
        <taxon>Spermatophyta</taxon>
        <taxon>Magnoliopsida</taxon>
        <taxon>Liliopsida</taxon>
        <taxon>Asparagales</taxon>
        <taxon>Asparagaceae</taxon>
        <taxon>Asparagoideae</taxon>
        <taxon>Asparagus</taxon>
    </lineage>
</organism>
<dbReference type="SUPFAM" id="SSF48452">
    <property type="entry name" value="TPR-like"/>
    <property type="match status" value="1"/>
</dbReference>
<evidence type="ECO:0000313" key="4">
    <source>
        <dbReference type="Proteomes" id="UP000243459"/>
    </source>
</evidence>
<dbReference type="GO" id="GO:0099402">
    <property type="term" value="P:plant organ development"/>
    <property type="evidence" value="ECO:0007669"/>
    <property type="project" value="UniProtKB-ARBA"/>
</dbReference>
<feature type="repeat" description="PPR" evidence="2">
    <location>
        <begin position="272"/>
        <end position="306"/>
    </location>
</feature>
<dbReference type="InterPro" id="IPR046848">
    <property type="entry name" value="E_motif"/>
</dbReference>
<evidence type="ECO:0000313" key="3">
    <source>
        <dbReference type="EMBL" id="ONK71545.1"/>
    </source>
</evidence>
<keyword evidence="1" id="KW-0677">Repeat</keyword>
<feature type="repeat" description="PPR" evidence="2">
    <location>
        <begin position="372"/>
        <end position="406"/>
    </location>
</feature>
<reference evidence="4" key="1">
    <citation type="journal article" date="2017" name="Nat. Commun.">
        <title>The asparagus genome sheds light on the origin and evolution of a young Y chromosome.</title>
        <authorList>
            <person name="Harkess A."/>
            <person name="Zhou J."/>
            <person name="Xu C."/>
            <person name="Bowers J.E."/>
            <person name="Van der Hulst R."/>
            <person name="Ayyampalayam S."/>
            <person name="Mercati F."/>
            <person name="Riccardi P."/>
            <person name="McKain M.R."/>
            <person name="Kakrana A."/>
            <person name="Tang H."/>
            <person name="Ray J."/>
            <person name="Groenendijk J."/>
            <person name="Arikit S."/>
            <person name="Mathioni S.M."/>
            <person name="Nakano M."/>
            <person name="Shan H."/>
            <person name="Telgmann-Rauber A."/>
            <person name="Kanno A."/>
            <person name="Yue Z."/>
            <person name="Chen H."/>
            <person name="Li W."/>
            <person name="Chen Y."/>
            <person name="Xu X."/>
            <person name="Zhang Y."/>
            <person name="Luo S."/>
            <person name="Chen H."/>
            <person name="Gao J."/>
            <person name="Mao Z."/>
            <person name="Pires J.C."/>
            <person name="Luo M."/>
            <person name="Kudrna D."/>
            <person name="Wing R.A."/>
            <person name="Meyers B.C."/>
            <person name="Yi K."/>
            <person name="Kong H."/>
            <person name="Lavrijsen P."/>
            <person name="Sunseri F."/>
            <person name="Falavigna A."/>
            <person name="Ye Y."/>
            <person name="Leebens-Mack J.H."/>
            <person name="Chen G."/>
        </authorList>
    </citation>
    <scope>NUCLEOTIDE SEQUENCE [LARGE SCALE GENOMIC DNA]</scope>
    <source>
        <strain evidence="4">cv. DH0086</strain>
    </source>
</reference>
<dbReference type="FunFam" id="1.25.40.10:FF:000073">
    <property type="entry name" value="Pentatricopeptide repeat-containing protein chloroplastic"/>
    <property type="match status" value="1"/>
</dbReference>
<keyword evidence="4" id="KW-1185">Reference proteome</keyword>
<feature type="repeat" description="PPR" evidence="2">
    <location>
        <begin position="140"/>
        <end position="170"/>
    </location>
</feature>
<feature type="repeat" description="PPR" evidence="2">
    <location>
        <begin position="171"/>
        <end position="205"/>
    </location>
</feature>
<evidence type="ECO:0000256" key="2">
    <source>
        <dbReference type="PROSITE-ProRule" id="PRU00708"/>
    </source>
</evidence>
<feature type="repeat" description="PPR" evidence="2">
    <location>
        <begin position="611"/>
        <end position="645"/>
    </location>
</feature>
<feature type="repeat" description="PPR" evidence="2">
    <location>
        <begin position="206"/>
        <end position="240"/>
    </location>
</feature>
<dbReference type="Pfam" id="PF20431">
    <property type="entry name" value="E_motif"/>
    <property type="match status" value="1"/>
</dbReference>
<dbReference type="InterPro" id="IPR002885">
    <property type="entry name" value="PPR_rpt"/>
</dbReference>
<dbReference type="NCBIfam" id="TIGR00756">
    <property type="entry name" value="PPR"/>
    <property type="match status" value="6"/>
</dbReference>
<dbReference type="InterPro" id="IPR046960">
    <property type="entry name" value="PPR_At4g14850-like_plant"/>
</dbReference>
<dbReference type="GO" id="GO:0009451">
    <property type="term" value="P:RNA modification"/>
    <property type="evidence" value="ECO:0007669"/>
    <property type="project" value="InterPro"/>
</dbReference>
<accession>A0A5P1EZM8</accession>